<feature type="signal peptide" evidence="4">
    <location>
        <begin position="1"/>
        <end position="19"/>
    </location>
</feature>
<dbReference type="EMBL" id="GGMR01009576">
    <property type="protein sequence ID" value="MBY22195.1"/>
    <property type="molecule type" value="Transcribed_RNA"/>
</dbReference>
<dbReference type="PRINTS" id="PR00007">
    <property type="entry name" value="COMPLEMNTC1Q"/>
</dbReference>
<feature type="domain" description="C1q" evidence="5">
    <location>
        <begin position="35"/>
        <end position="167"/>
    </location>
</feature>
<evidence type="ECO:0000256" key="1">
    <source>
        <dbReference type="ARBA" id="ARBA00004613"/>
    </source>
</evidence>
<reference evidence="6" key="1">
    <citation type="submission" date="2018-04" db="EMBL/GenBank/DDBJ databases">
        <title>Transcriptome of Schizaphis graminum biotype I.</title>
        <authorList>
            <person name="Scully E.D."/>
            <person name="Geib S.M."/>
            <person name="Palmer N.A."/>
            <person name="Koch K."/>
            <person name="Bradshaw J."/>
            <person name="Heng-Moss T."/>
            <person name="Sarath G."/>
        </authorList>
    </citation>
    <scope>NUCLEOTIDE SEQUENCE</scope>
</reference>
<dbReference type="AlphaFoldDB" id="A0A2S2NYD9"/>
<dbReference type="SMART" id="SM00110">
    <property type="entry name" value="C1Q"/>
    <property type="match status" value="1"/>
</dbReference>
<evidence type="ECO:0000259" key="5">
    <source>
        <dbReference type="PROSITE" id="PS50871"/>
    </source>
</evidence>
<accession>A0A2S2NYD9</accession>
<sequence>MYKTSVLWLCTSLWSVGLAVSPIPSRSPVKNTNVDCTGPIAFSSTGSTSVHSTGLVAYKQNVVNLAVTWDREVGVFTCACSGLYQFSFTGSTEENTRMVLKKRLNNGKQWTPIIATKPGGGSATILLEVEGGDQVAVHLDGNTKKFNARHEQEVEVTSFSGYRIAKS</sequence>
<comment type="subcellular location">
    <subcellularLocation>
        <location evidence="1">Secreted</location>
    </subcellularLocation>
</comment>
<evidence type="ECO:0000256" key="3">
    <source>
        <dbReference type="ARBA" id="ARBA00022729"/>
    </source>
</evidence>
<evidence type="ECO:0000256" key="2">
    <source>
        <dbReference type="ARBA" id="ARBA00022525"/>
    </source>
</evidence>
<dbReference type="InterPro" id="IPR008983">
    <property type="entry name" value="Tumour_necrosis_fac-like_dom"/>
</dbReference>
<gene>
    <name evidence="6" type="ORF">g.87806</name>
</gene>
<evidence type="ECO:0000313" key="6">
    <source>
        <dbReference type="EMBL" id="MBY22195.1"/>
    </source>
</evidence>
<proteinExistence type="predicted"/>
<dbReference type="Pfam" id="PF00386">
    <property type="entry name" value="C1q"/>
    <property type="match status" value="1"/>
</dbReference>
<keyword evidence="2" id="KW-0964">Secreted</keyword>
<protein>
    <recommendedName>
        <fullName evidence="5">C1q domain-containing protein</fullName>
    </recommendedName>
</protein>
<dbReference type="PANTHER" id="PTHR22923:SF116">
    <property type="entry name" value="C1Q DOMAIN-CONTAINING PROTEIN"/>
    <property type="match status" value="1"/>
</dbReference>
<organism evidence="6">
    <name type="scientific">Schizaphis graminum</name>
    <name type="common">Green bug aphid</name>
    <dbReference type="NCBI Taxonomy" id="13262"/>
    <lineage>
        <taxon>Eukaryota</taxon>
        <taxon>Metazoa</taxon>
        <taxon>Ecdysozoa</taxon>
        <taxon>Arthropoda</taxon>
        <taxon>Hexapoda</taxon>
        <taxon>Insecta</taxon>
        <taxon>Pterygota</taxon>
        <taxon>Neoptera</taxon>
        <taxon>Paraneoptera</taxon>
        <taxon>Hemiptera</taxon>
        <taxon>Sternorrhyncha</taxon>
        <taxon>Aphidomorpha</taxon>
        <taxon>Aphidoidea</taxon>
        <taxon>Aphididae</taxon>
        <taxon>Aphidini</taxon>
        <taxon>Schizaphis</taxon>
    </lineage>
</organism>
<dbReference type="PANTHER" id="PTHR22923">
    <property type="entry name" value="CEREBELLIN-RELATED"/>
    <property type="match status" value="1"/>
</dbReference>
<keyword evidence="3 4" id="KW-0732">Signal</keyword>
<dbReference type="PROSITE" id="PS50871">
    <property type="entry name" value="C1Q"/>
    <property type="match status" value="1"/>
</dbReference>
<name>A0A2S2NYD9_SCHGA</name>
<dbReference type="GO" id="GO:0005576">
    <property type="term" value="C:extracellular region"/>
    <property type="evidence" value="ECO:0007669"/>
    <property type="project" value="UniProtKB-SubCell"/>
</dbReference>
<dbReference type="Gene3D" id="2.60.120.40">
    <property type="match status" value="1"/>
</dbReference>
<dbReference type="InterPro" id="IPR050822">
    <property type="entry name" value="Cerebellin_Synaptic_Org"/>
</dbReference>
<evidence type="ECO:0000256" key="4">
    <source>
        <dbReference type="SAM" id="SignalP"/>
    </source>
</evidence>
<feature type="chain" id="PRO_5015440796" description="C1q domain-containing protein" evidence="4">
    <location>
        <begin position="20"/>
        <end position="167"/>
    </location>
</feature>
<dbReference type="InterPro" id="IPR001073">
    <property type="entry name" value="C1q_dom"/>
</dbReference>
<dbReference type="SUPFAM" id="SSF49842">
    <property type="entry name" value="TNF-like"/>
    <property type="match status" value="1"/>
</dbReference>